<evidence type="ECO:0000256" key="2">
    <source>
        <dbReference type="ARBA" id="ARBA00004418"/>
    </source>
</evidence>
<comment type="similarity">
    <text evidence="4">In the C-terminal section; belongs to the glycosyl hydrolase 73 family.</text>
</comment>
<gene>
    <name evidence="13" type="ORF">BIY22_16725</name>
</gene>
<dbReference type="PANTHER" id="PTHR33308:SF9">
    <property type="entry name" value="PEPTIDOGLYCAN HYDROLASE FLGJ"/>
    <property type="match status" value="1"/>
</dbReference>
<keyword evidence="7" id="KW-1005">Bacterial flagellum biogenesis</keyword>
<evidence type="ECO:0000313" key="13">
    <source>
        <dbReference type="EMBL" id="OLQ91900.1"/>
    </source>
</evidence>
<dbReference type="InterPro" id="IPR013377">
    <property type="entry name" value="FlgJ"/>
</dbReference>
<keyword evidence="9" id="KW-0326">Glycosidase</keyword>
<evidence type="ECO:0000256" key="3">
    <source>
        <dbReference type="ARBA" id="ARBA00006880"/>
    </source>
</evidence>
<accession>A0A1Q9HMJ6</accession>
<evidence type="ECO:0000256" key="7">
    <source>
        <dbReference type="ARBA" id="ARBA00022795"/>
    </source>
</evidence>
<evidence type="ECO:0000256" key="8">
    <source>
        <dbReference type="ARBA" id="ARBA00022801"/>
    </source>
</evidence>
<dbReference type="InterPro" id="IPR051056">
    <property type="entry name" value="Glycosyl_Hydrolase_73"/>
</dbReference>
<dbReference type="Pfam" id="PF01832">
    <property type="entry name" value="Glucosaminidase"/>
    <property type="match status" value="1"/>
</dbReference>
<dbReference type="AlphaFoldDB" id="A0A1Q9HMJ6"/>
<dbReference type="Pfam" id="PF10135">
    <property type="entry name" value="Rod-binding"/>
    <property type="match status" value="1"/>
</dbReference>
<dbReference type="InterPro" id="IPR023346">
    <property type="entry name" value="Lysozyme-like_dom_sf"/>
</dbReference>
<comment type="caution">
    <text evidence="13">The sequence shown here is derived from an EMBL/GenBank/DDBJ whole genome shotgun (WGS) entry which is preliminary data.</text>
</comment>
<dbReference type="STRING" id="1381081.BIY22_16725"/>
<dbReference type="SMART" id="SM00047">
    <property type="entry name" value="LYZ2"/>
    <property type="match status" value="1"/>
</dbReference>
<evidence type="ECO:0000256" key="11">
    <source>
        <dbReference type="ARBA" id="ARBA00030835"/>
    </source>
</evidence>
<dbReference type="GO" id="GO:0044780">
    <property type="term" value="P:bacterial-type flagellum assembly"/>
    <property type="evidence" value="ECO:0007669"/>
    <property type="project" value="InterPro"/>
</dbReference>
<comment type="similarity">
    <text evidence="3">In the N-terminal section; belongs to the FlgJ family.</text>
</comment>
<dbReference type="Proteomes" id="UP000186313">
    <property type="component" value="Unassembled WGS sequence"/>
</dbReference>
<dbReference type="RefSeq" id="WP_075706617.1">
    <property type="nucleotide sequence ID" value="NZ_MJMJ01000006.1"/>
</dbReference>
<comment type="subcellular location">
    <subcellularLocation>
        <location evidence="2">Periplasm</location>
    </subcellularLocation>
</comment>
<dbReference type="InterPro" id="IPR019301">
    <property type="entry name" value="Flagellar_prot_FlgJ_N"/>
</dbReference>
<feature type="domain" description="Mannosyl-glycoprotein endo-beta-N-acetylglucosamidase-like" evidence="12">
    <location>
        <begin position="153"/>
        <end position="311"/>
    </location>
</feature>
<evidence type="ECO:0000259" key="12">
    <source>
        <dbReference type="SMART" id="SM00047"/>
    </source>
</evidence>
<sequence length="313" mass="34681">MINNGNDIGFINDLAGLDRLRQQAVNGDEKSEKEALSAAAKQFEAIFTNMLFKSMRDANATFESGLMDSQNQQFYRQMLDDQMASELSSSGSLGLADMIVAQLSTGSIENQSANARDNDFEHLMQKVDRARHEQEVRERNGETAVVAQAPAVAQSKPSPSRFDSPESFVASMKPYADKAAKALGVDSSLLLAQAALETGWGQKMVANSRGNSHNLFNIKADKSWSGSKVATQTLEYHQGVPVQEKAAFRAYQDYEQSFNDYVRFLNENPRYTTALRHGGSNEEFIRGIHQAGYATDPQYADKVLRVKSKIDQM</sequence>
<protein>
    <recommendedName>
        <fullName evidence="5">Peptidoglycan hydrolase FlgJ</fullName>
    </recommendedName>
    <alternativeName>
        <fullName evidence="11">Muramidase FlgJ</fullName>
    </alternativeName>
</protein>
<dbReference type="GO" id="GO:0016798">
    <property type="term" value="F:hydrolase activity, acting on glycosyl bonds"/>
    <property type="evidence" value="ECO:0007669"/>
    <property type="project" value="UniProtKB-KW"/>
</dbReference>
<dbReference type="GO" id="GO:0004040">
    <property type="term" value="F:amidase activity"/>
    <property type="evidence" value="ECO:0007669"/>
    <property type="project" value="InterPro"/>
</dbReference>
<keyword evidence="13" id="KW-0966">Cell projection</keyword>
<evidence type="ECO:0000313" key="14">
    <source>
        <dbReference type="Proteomes" id="UP000186313"/>
    </source>
</evidence>
<comment type="function">
    <text evidence="1">Flagellum-specific muramidase which hydrolyzes the peptidoglycan layer to assemble the rod structure in the periplasmic space.</text>
</comment>
<dbReference type="PANTHER" id="PTHR33308">
    <property type="entry name" value="PEPTIDOGLYCAN HYDROLASE FLGJ"/>
    <property type="match status" value="1"/>
</dbReference>
<dbReference type="GO" id="GO:0042597">
    <property type="term" value="C:periplasmic space"/>
    <property type="evidence" value="ECO:0007669"/>
    <property type="project" value="UniProtKB-SubCell"/>
</dbReference>
<dbReference type="GO" id="GO:0071973">
    <property type="term" value="P:bacterial-type flagellum-dependent cell motility"/>
    <property type="evidence" value="ECO:0007669"/>
    <property type="project" value="TreeGrafter"/>
</dbReference>
<evidence type="ECO:0000256" key="9">
    <source>
        <dbReference type="ARBA" id="ARBA00023295"/>
    </source>
</evidence>
<keyword evidence="13" id="KW-0969">Cilium</keyword>
<keyword evidence="13" id="KW-0282">Flagellum</keyword>
<evidence type="ECO:0000256" key="10">
    <source>
        <dbReference type="ARBA" id="ARBA00023316"/>
    </source>
</evidence>
<evidence type="ECO:0000256" key="6">
    <source>
        <dbReference type="ARBA" id="ARBA00022764"/>
    </source>
</evidence>
<dbReference type="SUPFAM" id="SSF53955">
    <property type="entry name" value="Lysozyme-like"/>
    <property type="match status" value="1"/>
</dbReference>
<organism evidence="13 14">
    <name type="scientific">Vibrio panuliri</name>
    <dbReference type="NCBI Taxonomy" id="1381081"/>
    <lineage>
        <taxon>Bacteria</taxon>
        <taxon>Pseudomonadati</taxon>
        <taxon>Pseudomonadota</taxon>
        <taxon>Gammaproteobacteria</taxon>
        <taxon>Vibrionales</taxon>
        <taxon>Vibrionaceae</taxon>
        <taxon>Vibrio</taxon>
    </lineage>
</organism>
<dbReference type="GO" id="GO:0071555">
    <property type="term" value="P:cell wall organization"/>
    <property type="evidence" value="ECO:0007669"/>
    <property type="project" value="UniProtKB-KW"/>
</dbReference>
<evidence type="ECO:0000256" key="1">
    <source>
        <dbReference type="ARBA" id="ARBA00002954"/>
    </source>
</evidence>
<dbReference type="PRINTS" id="PR01002">
    <property type="entry name" value="FLGFLGJ"/>
</dbReference>
<keyword evidence="8" id="KW-0378">Hydrolase</keyword>
<dbReference type="InterPro" id="IPR002901">
    <property type="entry name" value="MGlyc_endo_b_GlcNAc-like_dom"/>
</dbReference>
<proteinExistence type="inferred from homology"/>
<dbReference type="EMBL" id="MJMJ01000006">
    <property type="protein sequence ID" value="OLQ91900.1"/>
    <property type="molecule type" value="Genomic_DNA"/>
</dbReference>
<evidence type="ECO:0000256" key="5">
    <source>
        <dbReference type="ARBA" id="ARBA00013433"/>
    </source>
</evidence>
<dbReference type="Gene3D" id="1.10.530.10">
    <property type="match status" value="1"/>
</dbReference>
<keyword evidence="10" id="KW-0961">Cell wall biogenesis/degradation</keyword>
<reference evidence="13 14" key="1">
    <citation type="submission" date="2016-09" db="EMBL/GenBank/DDBJ databases">
        <title>Genomic Taxonomy of the Vibrionaceae.</title>
        <authorList>
            <person name="Gonzalez-Castillo A."/>
            <person name="Gomez-Gil B."/>
            <person name="Enciso-Ibarra K."/>
        </authorList>
    </citation>
    <scope>NUCLEOTIDE SEQUENCE [LARGE SCALE GENOMIC DNA]</scope>
    <source>
        <strain evidence="13 14">CAIM 703</strain>
    </source>
</reference>
<keyword evidence="6" id="KW-0574">Periplasm</keyword>
<dbReference type="Gene3D" id="2.10.70.40">
    <property type="entry name" value="peptidoglycan hydrolase"/>
    <property type="match status" value="1"/>
</dbReference>
<name>A0A1Q9HMJ6_9VIBR</name>
<evidence type="ECO:0000256" key="4">
    <source>
        <dbReference type="ARBA" id="ARBA00007974"/>
    </source>
</evidence>
<dbReference type="NCBIfam" id="TIGR02541">
    <property type="entry name" value="flagell_FlgJ"/>
    <property type="match status" value="1"/>
</dbReference>
<dbReference type="OrthoDB" id="289937at2"/>